<reference evidence="2" key="1">
    <citation type="journal article" date="2023" name="Mol. Biol. Evol.">
        <title>Third-Generation Sequencing Reveals the Adaptive Role of the Epigenome in Three Deep-Sea Polychaetes.</title>
        <authorList>
            <person name="Perez M."/>
            <person name="Aroh O."/>
            <person name="Sun Y."/>
            <person name="Lan Y."/>
            <person name="Juniper S.K."/>
            <person name="Young C.R."/>
            <person name="Angers B."/>
            <person name="Qian P.Y."/>
        </authorList>
    </citation>
    <scope>NUCLEOTIDE SEQUENCE</scope>
    <source>
        <strain evidence="2">P08H-3</strain>
    </source>
</reference>
<gene>
    <name evidence="2" type="ORF">LSH36_1833g00001</name>
</gene>
<dbReference type="PROSITE" id="PS50835">
    <property type="entry name" value="IG_LIKE"/>
    <property type="match status" value="1"/>
</dbReference>
<keyword evidence="3" id="KW-1185">Reference proteome</keyword>
<dbReference type="Proteomes" id="UP001208570">
    <property type="component" value="Unassembled WGS sequence"/>
</dbReference>
<proteinExistence type="predicted"/>
<dbReference type="SUPFAM" id="SSF48726">
    <property type="entry name" value="Immunoglobulin"/>
    <property type="match status" value="1"/>
</dbReference>
<evidence type="ECO:0000313" key="3">
    <source>
        <dbReference type="Proteomes" id="UP001208570"/>
    </source>
</evidence>
<dbReference type="InterPro" id="IPR007110">
    <property type="entry name" value="Ig-like_dom"/>
</dbReference>
<dbReference type="InterPro" id="IPR036179">
    <property type="entry name" value="Ig-like_dom_sf"/>
</dbReference>
<dbReference type="EMBL" id="JAODUP010001831">
    <property type="protein sequence ID" value="KAK2139378.1"/>
    <property type="molecule type" value="Genomic_DNA"/>
</dbReference>
<evidence type="ECO:0000259" key="1">
    <source>
        <dbReference type="PROSITE" id="PS50835"/>
    </source>
</evidence>
<feature type="domain" description="Ig-like" evidence="1">
    <location>
        <begin position="144"/>
        <end position="218"/>
    </location>
</feature>
<comment type="caution">
    <text evidence="2">The sequence shown here is derived from an EMBL/GenBank/DDBJ whole genome shotgun (WGS) entry which is preliminary data.</text>
</comment>
<accession>A0AAD9IS58</accession>
<name>A0AAD9IS58_9ANNE</name>
<sequence>MITGILPEDAGKYRCVSLNDNIIYKYAEIFILEAEPLCTRNTSNQVVQGDYVMMTCDQTYAGRWPPLMNWKVNGGHYVGNIINETVSTRIKQSIVIEVQPNNDGDVFSMDTNFAQPTDIEEHEASNAPAYTHSHPFDVLVVYYPPYSISLSPDRGSYQPGDTISCSAMAKPSAQYVWIDTNSTEVVSESSTLTIIESMLGYQTFLCRAYNQYGNDTVSIDFNVYSKYIHRWPYFIYIM</sequence>
<organism evidence="2 3">
    <name type="scientific">Paralvinella palmiformis</name>
    <dbReference type="NCBI Taxonomy" id="53620"/>
    <lineage>
        <taxon>Eukaryota</taxon>
        <taxon>Metazoa</taxon>
        <taxon>Spiralia</taxon>
        <taxon>Lophotrochozoa</taxon>
        <taxon>Annelida</taxon>
        <taxon>Polychaeta</taxon>
        <taxon>Sedentaria</taxon>
        <taxon>Canalipalpata</taxon>
        <taxon>Terebellida</taxon>
        <taxon>Terebelliformia</taxon>
        <taxon>Alvinellidae</taxon>
        <taxon>Paralvinella</taxon>
    </lineage>
</organism>
<dbReference type="AlphaFoldDB" id="A0AAD9IS58"/>
<dbReference type="Gene3D" id="2.60.40.10">
    <property type="entry name" value="Immunoglobulins"/>
    <property type="match status" value="1"/>
</dbReference>
<dbReference type="InterPro" id="IPR013783">
    <property type="entry name" value="Ig-like_fold"/>
</dbReference>
<protein>
    <recommendedName>
        <fullName evidence="1">Ig-like domain-containing protein</fullName>
    </recommendedName>
</protein>
<evidence type="ECO:0000313" key="2">
    <source>
        <dbReference type="EMBL" id="KAK2139378.1"/>
    </source>
</evidence>